<dbReference type="Gene3D" id="3.40.630.30">
    <property type="match status" value="2"/>
</dbReference>
<dbReference type="Pfam" id="PF02388">
    <property type="entry name" value="FemAB"/>
    <property type="match status" value="2"/>
</dbReference>
<evidence type="ECO:0000256" key="5">
    <source>
        <dbReference type="ARBA" id="ARBA00023315"/>
    </source>
</evidence>
<dbReference type="SUPFAM" id="SSF55729">
    <property type="entry name" value="Acyl-CoA N-acyltransferases (Nat)"/>
    <property type="match status" value="2"/>
</dbReference>
<dbReference type="Proteomes" id="UP001056535">
    <property type="component" value="Chromosome"/>
</dbReference>
<evidence type="ECO:0000256" key="1">
    <source>
        <dbReference type="ARBA" id="ARBA00009943"/>
    </source>
</evidence>
<keyword evidence="2" id="KW-0808">Transferase</keyword>
<dbReference type="InterPro" id="IPR050644">
    <property type="entry name" value="PG_Glycine_Bridge_Synth"/>
</dbReference>
<dbReference type="PANTHER" id="PTHR36174">
    <property type="entry name" value="LIPID II:GLYCINE GLYCYLTRANSFERASE"/>
    <property type="match status" value="1"/>
</dbReference>
<evidence type="ECO:0000256" key="2">
    <source>
        <dbReference type="ARBA" id="ARBA00022679"/>
    </source>
</evidence>
<evidence type="ECO:0000256" key="4">
    <source>
        <dbReference type="ARBA" id="ARBA00022984"/>
    </source>
</evidence>
<dbReference type="InterPro" id="IPR016181">
    <property type="entry name" value="Acyl_CoA_acyltransferase"/>
</dbReference>
<reference evidence="7" key="1">
    <citation type="submission" date="2022-06" db="EMBL/GenBank/DDBJ databases">
        <title>Ornithinimicrobium JY.X270.</title>
        <authorList>
            <person name="Huang Y."/>
        </authorList>
    </citation>
    <scope>NUCLEOTIDE SEQUENCE</scope>
    <source>
        <strain evidence="7">JY.X270</strain>
    </source>
</reference>
<protein>
    <submittedName>
        <fullName evidence="7">Peptidoglycan bridge formation glycyltransferase FemA/FemB family protein</fullName>
    </submittedName>
</protein>
<keyword evidence="5" id="KW-0012">Acyltransferase</keyword>
<dbReference type="EMBL" id="CP099490">
    <property type="protein sequence ID" value="USQ76733.1"/>
    <property type="molecule type" value="Genomic_DNA"/>
</dbReference>
<dbReference type="InterPro" id="IPR003447">
    <property type="entry name" value="FEMABX"/>
</dbReference>
<evidence type="ECO:0000256" key="6">
    <source>
        <dbReference type="ARBA" id="ARBA00023316"/>
    </source>
</evidence>
<keyword evidence="3" id="KW-0133">Cell shape</keyword>
<evidence type="ECO:0000313" key="8">
    <source>
        <dbReference type="Proteomes" id="UP001056535"/>
    </source>
</evidence>
<keyword evidence="6" id="KW-0961">Cell wall biogenesis/degradation</keyword>
<name>A0ABY4YJ54_9MICO</name>
<proteinExistence type="inferred from homology"/>
<keyword evidence="4" id="KW-0573">Peptidoglycan synthesis</keyword>
<organism evidence="7 8">
    <name type="scientific">Ornithinimicrobium cryptoxanthini</name>
    <dbReference type="NCBI Taxonomy" id="2934161"/>
    <lineage>
        <taxon>Bacteria</taxon>
        <taxon>Bacillati</taxon>
        <taxon>Actinomycetota</taxon>
        <taxon>Actinomycetes</taxon>
        <taxon>Micrococcales</taxon>
        <taxon>Ornithinimicrobiaceae</taxon>
        <taxon>Ornithinimicrobium</taxon>
    </lineage>
</organism>
<evidence type="ECO:0000256" key="3">
    <source>
        <dbReference type="ARBA" id="ARBA00022960"/>
    </source>
</evidence>
<dbReference type="PROSITE" id="PS51191">
    <property type="entry name" value="FEMABX"/>
    <property type="match status" value="1"/>
</dbReference>
<sequence>MRLHLNEIHDPRAYNEVVAAMPLSSPLQGWAYGEGRRVLGYHPMRFLITDDRGSTVGAMQLLRQQLVPGVNVLYAARGPALESLDLLPHLAAPLRKVARPTDMYVKVEPPNPIEVGRPEDLSTVDLAADQATIPARVGPFLRSETEQPEHTILADLSASEDELFAGLHKMARRNVRTAERMGVQAGRDDDFEAFWDIFQATNARAKLGAFPRAYYEAMLANGNDYGGEAYTVLSRHEGKALAGGFFLALGDTTAYLYGGSIRDERPPTEGDKRKDAKAPDAFYWHSMLDAKEHGYSTYDFWGIPRVLDESKHSFGVFKMKLKFSTHRVWFPAYDLRLSPLAQPLTKALRVRRNYLNKRSRGTTDDIL</sequence>
<gene>
    <name evidence="7" type="ORF">NF557_02025</name>
</gene>
<dbReference type="PANTHER" id="PTHR36174:SF1">
    <property type="entry name" value="LIPID II:GLYCINE GLYCYLTRANSFERASE"/>
    <property type="match status" value="1"/>
</dbReference>
<dbReference type="RefSeq" id="WP_252621437.1">
    <property type="nucleotide sequence ID" value="NZ_CP099490.1"/>
</dbReference>
<accession>A0ABY4YJ54</accession>
<keyword evidence="8" id="KW-1185">Reference proteome</keyword>
<comment type="similarity">
    <text evidence="1">Belongs to the FemABX family.</text>
</comment>
<evidence type="ECO:0000313" key="7">
    <source>
        <dbReference type="EMBL" id="USQ76733.1"/>
    </source>
</evidence>